<evidence type="ECO:0000256" key="15">
    <source>
        <dbReference type="SAM" id="Phobius"/>
    </source>
</evidence>
<dbReference type="InterPro" id="IPR011009">
    <property type="entry name" value="Kinase-like_dom_sf"/>
</dbReference>
<dbReference type="PROSITE" id="PS50011">
    <property type="entry name" value="PROTEIN_KINASE_DOM"/>
    <property type="match status" value="1"/>
</dbReference>
<gene>
    <name evidence="20" type="primary">LOC125421176</name>
</gene>
<evidence type="ECO:0000259" key="16">
    <source>
        <dbReference type="PROSITE" id="PS50011"/>
    </source>
</evidence>
<evidence type="ECO:0000256" key="14">
    <source>
        <dbReference type="PIRNR" id="PIRNR000641"/>
    </source>
</evidence>
<dbReference type="PROSITE" id="PS50927">
    <property type="entry name" value="BULB_LECTIN"/>
    <property type="match status" value="1"/>
</dbReference>
<keyword evidence="12" id="KW-1015">Disulfide bond</keyword>
<keyword evidence="19" id="KW-1185">Reference proteome</keyword>
<feature type="transmembrane region" description="Helical" evidence="15">
    <location>
        <begin position="6"/>
        <end position="24"/>
    </location>
</feature>
<dbReference type="InterPro" id="IPR008271">
    <property type="entry name" value="Ser/Thr_kinase_AS"/>
</dbReference>
<feature type="domain" description="Protein kinase" evidence="16">
    <location>
        <begin position="515"/>
        <end position="803"/>
    </location>
</feature>
<comment type="subcellular location">
    <subcellularLocation>
        <location evidence="1">Cell membrane</location>
        <topology evidence="1">Single-pass type I membrane protein</topology>
    </subcellularLocation>
</comment>
<evidence type="ECO:0000256" key="4">
    <source>
        <dbReference type="ARBA" id="ARBA00022679"/>
    </source>
</evidence>
<evidence type="ECO:0000256" key="6">
    <source>
        <dbReference type="ARBA" id="ARBA00022729"/>
    </source>
</evidence>
<dbReference type="SUPFAM" id="SSF56112">
    <property type="entry name" value="Protein kinase-like (PK-like)"/>
    <property type="match status" value="1"/>
</dbReference>
<keyword evidence="11 15" id="KW-0472">Membrane</keyword>
<evidence type="ECO:0000256" key="1">
    <source>
        <dbReference type="ARBA" id="ARBA00004251"/>
    </source>
</evidence>
<keyword evidence="10 15" id="KW-1133">Transmembrane helix</keyword>
<dbReference type="CDD" id="cd01098">
    <property type="entry name" value="PAN_AP_plant"/>
    <property type="match status" value="1"/>
</dbReference>
<comment type="similarity">
    <text evidence="14">Belongs to the protein kinase superfamily. Ser/Thr protein kinase family.</text>
</comment>
<organism evidence="19 20">
    <name type="scientific">Ziziphus jujuba</name>
    <name type="common">Chinese jujube</name>
    <name type="synonym">Ziziphus sativa</name>
    <dbReference type="NCBI Taxonomy" id="326968"/>
    <lineage>
        <taxon>Eukaryota</taxon>
        <taxon>Viridiplantae</taxon>
        <taxon>Streptophyta</taxon>
        <taxon>Embryophyta</taxon>
        <taxon>Tracheophyta</taxon>
        <taxon>Spermatophyta</taxon>
        <taxon>Magnoliopsida</taxon>
        <taxon>eudicotyledons</taxon>
        <taxon>Gunneridae</taxon>
        <taxon>Pentapetalae</taxon>
        <taxon>rosids</taxon>
        <taxon>fabids</taxon>
        <taxon>Rosales</taxon>
        <taxon>Rhamnaceae</taxon>
        <taxon>Paliureae</taxon>
        <taxon>Ziziphus</taxon>
    </lineage>
</organism>
<keyword evidence="6" id="KW-0732">Signal</keyword>
<dbReference type="InterPro" id="IPR024171">
    <property type="entry name" value="SRK-like_kinase"/>
</dbReference>
<evidence type="ECO:0000256" key="5">
    <source>
        <dbReference type="ARBA" id="ARBA00022692"/>
    </source>
</evidence>
<dbReference type="InterPro" id="IPR003609">
    <property type="entry name" value="Pan_app"/>
</dbReference>
<reference evidence="20" key="1">
    <citation type="submission" date="2025-08" db="UniProtKB">
        <authorList>
            <consortium name="RefSeq"/>
        </authorList>
    </citation>
    <scope>IDENTIFICATION</scope>
    <source>
        <tissue evidence="20">Seedling</tissue>
    </source>
</reference>
<dbReference type="InterPro" id="IPR021820">
    <property type="entry name" value="S-locus_recpt_kinase_C"/>
</dbReference>
<evidence type="ECO:0000313" key="19">
    <source>
        <dbReference type="Proteomes" id="UP001652623"/>
    </source>
</evidence>
<evidence type="ECO:0000259" key="18">
    <source>
        <dbReference type="PROSITE" id="PS50948"/>
    </source>
</evidence>
<dbReference type="Gene3D" id="2.90.10.10">
    <property type="entry name" value="Bulb-type lectin domain"/>
    <property type="match status" value="1"/>
</dbReference>
<dbReference type="Gene3D" id="3.30.200.20">
    <property type="entry name" value="Phosphorylase Kinase, domain 1"/>
    <property type="match status" value="1"/>
</dbReference>
<dbReference type="InterPro" id="IPR036426">
    <property type="entry name" value="Bulb-type_lectin_dom_sf"/>
</dbReference>
<dbReference type="CDD" id="cd14066">
    <property type="entry name" value="STKc_IRAK"/>
    <property type="match status" value="1"/>
</dbReference>
<dbReference type="SMART" id="SM00108">
    <property type="entry name" value="B_lectin"/>
    <property type="match status" value="1"/>
</dbReference>
<keyword evidence="2" id="KW-1003">Cell membrane</keyword>
<keyword evidence="4 14" id="KW-0808">Transferase</keyword>
<dbReference type="InterPro" id="IPR001480">
    <property type="entry name" value="Bulb-type_lectin_dom"/>
</dbReference>
<comment type="catalytic activity">
    <reaction evidence="14">
        <text>L-threonyl-[protein] + ATP = O-phospho-L-threonyl-[protein] + ADP + H(+)</text>
        <dbReference type="Rhea" id="RHEA:46608"/>
        <dbReference type="Rhea" id="RHEA-COMP:11060"/>
        <dbReference type="Rhea" id="RHEA-COMP:11605"/>
        <dbReference type="ChEBI" id="CHEBI:15378"/>
        <dbReference type="ChEBI" id="CHEBI:30013"/>
        <dbReference type="ChEBI" id="CHEBI:30616"/>
        <dbReference type="ChEBI" id="CHEBI:61977"/>
        <dbReference type="ChEBI" id="CHEBI:456216"/>
        <dbReference type="EC" id="2.7.11.1"/>
    </reaction>
</comment>
<keyword evidence="8 14" id="KW-0418">Kinase</keyword>
<evidence type="ECO:0000256" key="9">
    <source>
        <dbReference type="ARBA" id="ARBA00022840"/>
    </source>
</evidence>
<dbReference type="Pfam" id="PF08276">
    <property type="entry name" value="PAN_2"/>
    <property type="match status" value="1"/>
</dbReference>
<dbReference type="RefSeq" id="XP_048325128.2">
    <property type="nucleotide sequence ID" value="XM_048469171.2"/>
</dbReference>
<evidence type="ECO:0000313" key="20">
    <source>
        <dbReference type="RefSeq" id="XP_048325128.2"/>
    </source>
</evidence>
<proteinExistence type="inferred from homology"/>
<dbReference type="Pfam" id="PF01453">
    <property type="entry name" value="B_lectin"/>
    <property type="match status" value="1"/>
</dbReference>
<keyword evidence="9 14" id="KW-0067">ATP-binding</keyword>
<keyword evidence="7 14" id="KW-0547">Nucleotide-binding</keyword>
<dbReference type="PIRSF" id="PIRSF000641">
    <property type="entry name" value="SRK"/>
    <property type="match status" value="1"/>
</dbReference>
<dbReference type="PROSITE" id="PS00108">
    <property type="entry name" value="PROTEIN_KINASE_ST"/>
    <property type="match status" value="1"/>
</dbReference>
<keyword evidence="5 15" id="KW-0812">Transmembrane</keyword>
<comment type="catalytic activity">
    <reaction evidence="14">
        <text>L-seryl-[protein] + ATP = O-phospho-L-seryl-[protein] + ADP + H(+)</text>
        <dbReference type="Rhea" id="RHEA:17989"/>
        <dbReference type="Rhea" id="RHEA-COMP:9863"/>
        <dbReference type="Rhea" id="RHEA-COMP:11604"/>
        <dbReference type="ChEBI" id="CHEBI:15378"/>
        <dbReference type="ChEBI" id="CHEBI:29999"/>
        <dbReference type="ChEBI" id="CHEBI:30616"/>
        <dbReference type="ChEBI" id="CHEBI:83421"/>
        <dbReference type="ChEBI" id="CHEBI:456216"/>
        <dbReference type="EC" id="2.7.11.1"/>
    </reaction>
</comment>
<dbReference type="PANTHER" id="PTHR27002">
    <property type="entry name" value="RECEPTOR-LIKE SERINE/THREONINE-PROTEIN KINASE SD1-8"/>
    <property type="match status" value="1"/>
</dbReference>
<feature type="domain" description="Apple" evidence="18">
    <location>
        <begin position="357"/>
        <end position="440"/>
    </location>
</feature>
<evidence type="ECO:0000256" key="11">
    <source>
        <dbReference type="ARBA" id="ARBA00023136"/>
    </source>
</evidence>
<dbReference type="GeneID" id="125421176"/>
<feature type="domain" description="Bulb-type lectin" evidence="17">
    <location>
        <begin position="32"/>
        <end position="152"/>
    </location>
</feature>
<keyword evidence="3 14" id="KW-0723">Serine/threonine-protein kinase</keyword>
<dbReference type="Pfam" id="PF07714">
    <property type="entry name" value="PK_Tyr_Ser-Thr"/>
    <property type="match status" value="1"/>
</dbReference>
<dbReference type="PROSITE" id="PS50948">
    <property type="entry name" value="PAN"/>
    <property type="match status" value="1"/>
</dbReference>
<dbReference type="EC" id="2.7.11.1" evidence="14"/>
<evidence type="ECO:0000256" key="2">
    <source>
        <dbReference type="ARBA" id="ARBA00022475"/>
    </source>
</evidence>
<dbReference type="SMART" id="SM00220">
    <property type="entry name" value="S_TKc"/>
    <property type="match status" value="1"/>
</dbReference>
<sequence length="839" mass="95214">METCHLFPIIFFAFVLLQFLLKSCSTNSILDTMTPTQSITDIHGQTLVSKGQIFELGFFSPGISNKRYLGIWYKNTPDVIVWVANRNNPLTDSNGTLIITNHGNLLLLNQAINTIWSSNSSMVTNNPVAKLLDSGILVVGDQTRMDSNNNHDSEHDVVYYAWQSFDYPTDTFLAGMKIGWNFKTGLERYLTSWKSQDDPSTGDSTVRMKIKGLPQLIIARGTKIKLRSGPWDGFRFSTSPNTLTNPVFNSTLISNDEELYFTYRTDSNAVTTRGKVNHLGLLDRFILHNGSTNWSVMYTAPYERCDNYGYCGANGFCRINKDPICECLDGFVPKSDEEWKMMNWAGGCVRKSPLEYCKSGDGFVKLAGVKYPDFLEFWSDESMSLDECKEVCLRNCSCTAYANSDIERRSGCMVWFGDLIDVRELRPKISDPDEIYLRLPASELKSIHDGKRKRRLKTIIIVSVITSSICILALVWWIFWNKRRSTLRVQKTGDKEDVELPLYDLATIASATNNFSSECMIGSGGFGPVYKGNLITGQEIAVKRLSQNSGQGIKEFKNEVELIAKLQHRNLVALLGCCIQGEERILIYEYMPNRSLDHFIFDNKRSTILKWKKLFDIVMGIARGLLYLHRDSKLQIIHRDLKASNILLDSNLNPKISDFGLARIFGDDDEKEARTRRVVGTYGYMSPEYAIDGKFSVKSDVFSFGVLLIEIISRKKNRRFSHPDHHHNLLGHAWLLWNEGKALDLMDVSLNDSSIEYSQVVRCIQVGLLCVQKFPHDRPTMSSIVYMLENEGATLSRPKQPGFFMERSSNDEGLTVSKNVEPSYSRNEVTVSMTMMNGR</sequence>
<dbReference type="Gene3D" id="1.10.510.10">
    <property type="entry name" value="Transferase(Phosphotransferase) domain 1"/>
    <property type="match status" value="1"/>
</dbReference>
<feature type="transmembrane region" description="Helical" evidence="15">
    <location>
        <begin position="459"/>
        <end position="480"/>
    </location>
</feature>
<evidence type="ECO:0000256" key="8">
    <source>
        <dbReference type="ARBA" id="ARBA00022777"/>
    </source>
</evidence>
<dbReference type="InterPro" id="IPR001245">
    <property type="entry name" value="Ser-Thr/Tyr_kinase_cat_dom"/>
</dbReference>
<dbReference type="SMART" id="SM00473">
    <property type="entry name" value="PAN_AP"/>
    <property type="match status" value="1"/>
</dbReference>
<evidence type="ECO:0000259" key="17">
    <source>
        <dbReference type="PROSITE" id="PS50927"/>
    </source>
</evidence>
<evidence type="ECO:0000256" key="3">
    <source>
        <dbReference type="ARBA" id="ARBA00022527"/>
    </source>
</evidence>
<name>A0ABM3IBQ8_ZIZJJ</name>
<dbReference type="Pfam" id="PF11883">
    <property type="entry name" value="DUF3403"/>
    <property type="match status" value="1"/>
</dbReference>
<dbReference type="PANTHER" id="PTHR27002:SF214">
    <property type="entry name" value="RECEPTOR-LIKE SERINE_THREONINE-PROTEIN KINASE"/>
    <property type="match status" value="1"/>
</dbReference>
<dbReference type="SUPFAM" id="SSF51110">
    <property type="entry name" value="alpha-D-mannose-specific plant lectins"/>
    <property type="match status" value="1"/>
</dbReference>
<dbReference type="Proteomes" id="UP001652623">
    <property type="component" value="Chromosome 10"/>
</dbReference>
<evidence type="ECO:0000256" key="10">
    <source>
        <dbReference type="ARBA" id="ARBA00022989"/>
    </source>
</evidence>
<keyword evidence="13" id="KW-0325">Glycoprotein</keyword>
<evidence type="ECO:0000256" key="7">
    <source>
        <dbReference type="ARBA" id="ARBA00022741"/>
    </source>
</evidence>
<evidence type="ECO:0000256" key="13">
    <source>
        <dbReference type="ARBA" id="ARBA00023180"/>
    </source>
</evidence>
<protein>
    <recommendedName>
        <fullName evidence="14">Receptor-like serine/threonine-protein kinase</fullName>
        <ecNumber evidence="14">2.7.11.1</ecNumber>
    </recommendedName>
</protein>
<accession>A0ABM3IBQ8</accession>
<dbReference type="InterPro" id="IPR000719">
    <property type="entry name" value="Prot_kinase_dom"/>
</dbReference>
<dbReference type="Gene3D" id="3.50.4.10">
    <property type="entry name" value="Hepatocyte Growth Factor"/>
    <property type="match status" value="1"/>
</dbReference>
<dbReference type="Pfam" id="PF00954">
    <property type="entry name" value="S_locus_glycop"/>
    <property type="match status" value="1"/>
</dbReference>
<evidence type="ECO:0000256" key="12">
    <source>
        <dbReference type="ARBA" id="ARBA00023157"/>
    </source>
</evidence>
<dbReference type="CDD" id="cd00028">
    <property type="entry name" value="B_lectin"/>
    <property type="match status" value="1"/>
</dbReference>
<dbReference type="InterPro" id="IPR000858">
    <property type="entry name" value="S_locus_glycoprot_dom"/>
</dbReference>